<evidence type="ECO:0000313" key="3">
    <source>
        <dbReference type="Proteomes" id="UP000829720"/>
    </source>
</evidence>
<keyword evidence="3" id="KW-1185">Reference proteome</keyword>
<accession>A0A8T3DX87</accession>
<dbReference type="EMBL" id="JAERUA010000004">
    <property type="protein sequence ID" value="KAI1900444.1"/>
    <property type="molecule type" value="Genomic_DNA"/>
</dbReference>
<proteinExistence type="predicted"/>
<evidence type="ECO:0000313" key="2">
    <source>
        <dbReference type="EMBL" id="KAI1900444.1"/>
    </source>
</evidence>
<name>A0A8T3DX87_9TELE</name>
<dbReference type="AlphaFoldDB" id="A0A8T3DX87"/>
<reference evidence="2" key="1">
    <citation type="submission" date="2021-01" db="EMBL/GenBank/DDBJ databases">
        <authorList>
            <person name="Zahm M."/>
            <person name="Roques C."/>
            <person name="Cabau C."/>
            <person name="Klopp C."/>
            <person name="Donnadieu C."/>
            <person name="Jouanno E."/>
            <person name="Lampietro C."/>
            <person name="Louis A."/>
            <person name="Herpin A."/>
            <person name="Echchiki A."/>
            <person name="Berthelot C."/>
            <person name="Parey E."/>
            <person name="Roest-Crollius H."/>
            <person name="Braasch I."/>
            <person name="Postlethwait J."/>
            <person name="Bobe J."/>
            <person name="Montfort J."/>
            <person name="Bouchez O."/>
            <person name="Begum T."/>
            <person name="Mejri S."/>
            <person name="Adams A."/>
            <person name="Chen W.-J."/>
            <person name="Guiguen Y."/>
        </authorList>
    </citation>
    <scope>NUCLEOTIDE SEQUENCE</scope>
    <source>
        <tissue evidence="2">Blood</tissue>
    </source>
</reference>
<gene>
    <name evidence="2" type="ORF">AGOR_G00050000</name>
</gene>
<dbReference type="Proteomes" id="UP000829720">
    <property type="component" value="Unassembled WGS sequence"/>
</dbReference>
<feature type="region of interest" description="Disordered" evidence="1">
    <location>
        <begin position="74"/>
        <end position="122"/>
    </location>
</feature>
<comment type="caution">
    <text evidence="2">The sequence shown here is derived from an EMBL/GenBank/DDBJ whole genome shotgun (WGS) entry which is preliminary data.</text>
</comment>
<organism evidence="2 3">
    <name type="scientific">Albula goreensis</name>
    <dbReference type="NCBI Taxonomy" id="1534307"/>
    <lineage>
        <taxon>Eukaryota</taxon>
        <taxon>Metazoa</taxon>
        <taxon>Chordata</taxon>
        <taxon>Craniata</taxon>
        <taxon>Vertebrata</taxon>
        <taxon>Euteleostomi</taxon>
        <taxon>Actinopterygii</taxon>
        <taxon>Neopterygii</taxon>
        <taxon>Teleostei</taxon>
        <taxon>Albuliformes</taxon>
        <taxon>Albulidae</taxon>
        <taxon>Albula</taxon>
    </lineage>
</organism>
<protein>
    <submittedName>
        <fullName evidence="2">Uncharacterized protein</fullName>
    </submittedName>
</protein>
<sequence length="122" mass="13161">MPRCPGGVCPGADQYKAELVENHFLSVSHPPQQTPTSLTTSHWWSVPYVLAPPTSPPGDGVAGSQGQLWRWTSTWGRSRGADVERPGGQQRTGGEPCRYSPGGSVSALLHRKQRHDSSDRGS</sequence>
<evidence type="ECO:0000256" key="1">
    <source>
        <dbReference type="SAM" id="MobiDB-lite"/>
    </source>
</evidence>